<proteinExistence type="inferred from homology"/>
<evidence type="ECO:0000259" key="4">
    <source>
        <dbReference type="PROSITE" id="PS50989"/>
    </source>
</evidence>
<feature type="domain" description="CoA carboxyltransferase C-terminal" evidence="4">
    <location>
        <begin position="281"/>
        <end position="527"/>
    </location>
</feature>
<dbReference type="Pfam" id="PF01039">
    <property type="entry name" value="Carboxyl_trans"/>
    <property type="match status" value="1"/>
</dbReference>
<organism evidence="5 6">
    <name type="scientific">Arthrobacter livingstonensis</name>
    <dbReference type="NCBI Taxonomy" id="670078"/>
    <lineage>
        <taxon>Bacteria</taxon>
        <taxon>Bacillati</taxon>
        <taxon>Actinomycetota</taxon>
        <taxon>Actinomycetes</taxon>
        <taxon>Micrococcales</taxon>
        <taxon>Micrococcaceae</taxon>
        <taxon>Arthrobacter</taxon>
    </lineage>
</organism>
<dbReference type="PANTHER" id="PTHR22855">
    <property type="entry name" value="ACETYL, PROPIONYL, PYRUVATE, AND GLUTACONYL CARBOXYLASE-RELATED"/>
    <property type="match status" value="1"/>
</dbReference>
<comment type="pathway">
    <text evidence="2">Amino-acid degradation; L-leucine degradation.</text>
</comment>
<dbReference type="InterPro" id="IPR011763">
    <property type="entry name" value="COA_CT_C"/>
</dbReference>
<gene>
    <name evidence="5" type="ORF">CVV68_15765</name>
</gene>
<dbReference type="InterPro" id="IPR011762">
    <property type="entry name" value="COA_CT_N"/>
</dbReference>
<comment type="similarity">
    <text evidence="1">Belongs to the AccD/PCCB family.</text>
</comment>
<dbReference type="SUPFAM" id="SSF52096">
    <property type="entry name" value="ClpP/crotonase"/>
    <property type="match status" value="2"/>
</dbReference>
<protein>
    <submittedName>
        <fullName evidence="5">Methylcrotonoyl-CoA carboxylase</fullName>
    </submittedName>
</protein>
<dbReference type="PROSITE" id="PS50980">
    <property type="entry name" value="COA_CT_NTER"/>
    <property type="match status" value="1"/>
</dbReference>
<evidence type="ECO:0000256" key="2">
    <source>
        <dbReference type="ARBA" id="ARBA00046317"/>
    </source>
</evidence>
<evidence type="ECO:0000259" key="3">
    <source>
        <dbReference type="PROSITE" id="PS50980"/>
    </source>
</evidence>
<dbReference type="AlphaFoldDB" id="A0A2V5LVG5"/>
<dbReference type="EMBL" id="QJVD01000018">
    <property type="protein sequence ID" value="PYI66046.1"/>
    <property type="molecule type" value="Genomic_DNA"/>
</dbReference>
<dbReference type="PANTHER" id="PTHR22855:SF13">
    <property type="entry name" value="METHYLCROTONOYL-COA CARBOXYLASE BETA CHAIN, MITOCHONDRIAL"/>
    <property type="match status" value="1"/>
</dbReference>
<dbReference type="GO" id="GO:0004485">
    <property type="term" value="F:methylcrotonoyl-CoA carboxylase activity"/>
    <property type="evidence" value="ECO:0007669"/>
    <property type="project" value="TreeGrafter"/>
</dbReference>
<dbReference type="Gene3D" id="3.90.226.10">
    <property type="entry name" value="2-enoyl-CoA Hydratase, Chain A, domain 1"/>
    <property type="match status" value="2"/>
</dbReference>
<dbReference type="OrthoDB" id="9803706at2"/>
<dbReference type="FunFam" id="3.90.226.10:FF:000004">
    <property type="entry name" value="Methylcrotonoyl-CoA carboxylase beta chain"/>
    <property type="match status" value="1"/>
</dbReference>
<comment type="caution">
    <text evidence="5">The sequence shown here is derived from an EMBL/GenBank/DDBJ whole genome shotgun (WGS) entry which is preliminary data.</text>
</comment>
<dbReference type="RefSeq" id="WP_110501953.1">
    <property type="nucleotide sequence ID" value="NZ_QJVD01000018.1"/>
</dbReference>
<evidence type="ECO:0000256" key="1">
    <source>
        <dbReference type="ARBA" id="ARBA00006102"/>
    </source>
</evidence>
<dbReference type="FunFam" id="3.90.226.10:FF:000007">
    <property type="entry name" value="Methylcrotonoyl-CoA carboxylase subunit beta"/>
    <property type="match status" value="1"/>
</dbReference>
<reference evidence="5 6" key="1">
    <citation type="submission" date="2018-05" db="EMBL/GenBank/DDBJ databases">
        <title>Genetic diversity of glacier-inhabiting Cryobacterium bacteria in China and description of Cryobacterium mengkeensis sp. nov. and Arthrobacter glacialis sp. nov.</title>
        <authorList>
            <person name="Liu Q."/>
            <person name="Xin Y.-H."/>
        </authorList>
    </citation>
    <scope>NUCLEOTIDE SEQUENCE [LARGE SCALE GENOMIC DNA]</scope>
    <source>
        <strain evidence="5 6">LI2</strain>
    </source>
</reference>
<name>A0A2V5LVG5_9MICC</name>
<dbReference type="InterPro" id="IPR029045">
    <property type="entry name" value="ClpP/crotonase-like_dom_sf"/>
</dbReference>
<sequence>METLQSRVEPGGDAFVRNDAAQRELVAELRGRLRTTALGGPAKSRERHVARGKLLPRDRVDRLLDDGSPFLEIAPLAANGMYDDASPGAGVIAGIGVVHGRHVMVVSNDATVKGGTYYPMTVKKHLRAQEIALENRLPCIYLVDSGGAFLPKQDEVFPDREHFGRIFFNQAQLSARKIPQIASVMGSCTAGGAYVPAMSDETVIVRNQGTIFLGGPPLVKAAIGEIVTAEELGGGDVHARISGVVDHLAENDEHALQIVRDIVATLPENPSPAWDLDPVLAPEADPGELYGAVPTDLNTAYDIREVIARLVDGSKFHEFKKNYGTTLVTGFARLHGHPVGIVANNGVLFSESAMKGAHFIELCDQRGIPLIFLQNLNGFMVGKDYEQGGIAKHGAKMVTAVATARVPKLTVIVGGSFGAGNYSMCGRAYSPRFLWMWPAARISVMGGNQASSVLATVKRDQRERLGEEWSAEDEEAFKAPIRAQYEDQGSPYYSTARLWDDGVIDPADTRTVLGLALDVCARTPLPDTSFGLFRM</sequence>
<dbReference type="GO" id="GO:0006552">
    <property type="term" value="P:L-leucine catabolic process"/>
    <property type="evidence" value="ECO:0007669"/>
    <property type="project" value="TreeGrafter"/>
</dbReference>
<dbReference type="PROSITE" id="PS50989">
    <property type="entry name" value="COA_CT_CTER"/>
    <property type="match status" value="1"/>
</dbReference>
<evidence type="ECO:0000313" key="5">
    <source>
        <dbReference type="EMBL" id="PYI66046.1"/>
    </source>
</evidence>
<dbReference type="InterPro" id="IPR034733">
    <property type="entry name" value="AcCoA_carboxyl_beta"/>
</dbReference>
<dbReference type="InterPro" id="IPR045190">
    <property type="entry name" value="MCCB/AccD1-like"/>
</dbReference>
<accession>A0A2V5LVG5</accession>
<evidence type="ECO:0000313" key="6">
    <source>
        <dbReference type="Proteomes" id="UP000247832"/>
    </source>
</evidence>
<feature type="domain" description="CoA carboxyltransferase N-terminal" evidence="3">
    <location>
        <begin position="16"/>
        <end position="278"/>
    </location>
</feature>
<dbReference type="Proteomes" id="UP000247832">
    <property type="component" value="Unassembled WGS sequence"/>
</dbReference>
<keyword evidence="6" id="KW-1185">Reference proteome</keyword>
<dbReference type="GO" id="GO:1905202">
    <property type="term" value="C:methylcrotonoyl-CoA carboxylase complex"/>
    <property type="evidence" value="ECO:0007669"/>
    <property type="project" value="TreeGrafter"/>
</dbReference>